<keyword evidence="2" id="KW-0812">Transmembrane</keyword>
<feature type="transmembrane region" description="Helical" evidence="2">
    <location>
        <begin position="102"/>
        <end position="122"/>
    </location>
</feature>
<sequence length="364" mass="42198">MSTENNPKALASGQYKSAIIKKQKFGQSLKFDGSEEPKNFKLLEQQSNFYNEIVNYARKIVITEMILATIFSACFTLIFTFLTLNEWTLTGGNFTYKIISQLSLAFLLISYVLMNLIWAFSLKPLLSLKTNYETEWNLVKKYATINFLFGWIPFLNIILFYISYLSLKAKKIDEDDDLNLWYQESIANVFSHHYASNVNSLANKFRRVLQENKSLLADNQGWLENIKTLQVLQNEQSMTLNNLQLAVGQLHAENTQLYDYILNTQNSTPIYYLPPTPKVTIVQPQMKNKKPVIRQGETNFNNKNQNDMKPDKDGKSVKKNEIKDQENQLPPPKKHVIQPVLIKDNVVKLKLRIVDDHKKDDQNK</sequence>
<dbReference type="AlphaFoldDB" id="A0A292IIL1"/>
<feature type="compositionally biased region" description="Polar residues" evidence="1">
    <location>
        <begin position="296"/>
        <end position="305"/>
    </location>
</feature>
<evidence type="ECO:0000313" key="3">
    <source>
        <dbReference type="EMBL" id="CDN40513.1"/>
    </source>
</evidence>
<dbReference type="KEGG" id="mamp:MAMA39_03930"/>
<name>A0A292IIL1_9MOLU</name>
<keyword evidence="2" id="KW-0472">Membrane</keyword>
<evidence type="ECO:0000256" key="2">
    <source>
        <dbReference type="SAM" id="Phobius"/>
    </source>
</evidence>
<organism evidence="3 4">
    <name type="scientific">Mycoplasma amphoriforme A39</name>
    <dbReference type="NCBI Taxonomy" id="572419"/>
    <lineage>
        <taxon>Bacteria</taxon>
        <taxon>Bacillati</taxon>
        <taxon>Mycoplasmatota</taxon>
        <taxon>Mollicutes</taxon>
        <taxon>Mycoplasmataceae</taxon>
        <taxon>Mycoplasma</taxon>
    </lineage>
</organism>
<keyword evidence="4" id="KW-1185">Reference proteome</keyword>
<evidence type="ECO:0000313" key="4">
    <source>
        <dbReference type="Proteomes" id="UP000261764"/>
    </source>
</evidence>
<evidence type="ECO:0000256" key="1">
    <source>
        <dbReference type="SAM" id="MobiDB-lite"/>
    </source>
</evidence>
<dbReference type="RefSeq" id="WP_343251132.1">
    <property type="nucleotide sequence ID" value="NZ_HG937516.1"/>
</dbReference>
<feature type="compositionally biased region" description="Basic and acidic residues" evidence="1">
    <location>
        <begin position="306"/>
        <end position="326"/>
    </location>
</feature>
<reference evidence="3 4" key="1">
    <citation type="journal article" date="2015" name="Clin. Infect. Dis.">
        <title>Genomic Investigations unmask Mycoplasma amphoriforme, a new respiratory pathogen.</title>
        <authorList>
            <person name="Gillespie S.H."/>
            <person name="Ling C.L."/>
            <person name="Oravcova K."/>
            <person name="Pinheiro M."/>
            <person name="Wells L."/>
            <person name="Bryant J.M."/>
            <person name="McHugh T.D."/>
            <person name="Bebear C."/>
            <person name="Webster D."/>
            <person name="Harris S.R."/>
            <person name="Seth-Smith H.M."/>
            <person name="Thomson N.R."/>
        </authorList>
    </citation>
    <scope>NUCLEOTIDE SEQUENCE [LARGE SCALE GENOMIC DNA]</scope>
    <source>
        <strain evidence="3 4">A39</strain>
    </source>
</reference>
<keyword evidence="2" id="KW-1133">Transmembrane helix</keyword>
<gene>
    <name evidence="3" type="ORF">MAMA39_03930</name>
</gene>
<accession>A0A292IIL1</accession>
<dbReference type="Proteomes" id="UP000261764">
    <property type="component" value="Chromosome I"/>
</dbReference>
<evidence type="ECO:0008006" key="5">
    <source>
        <dbReference type="Google" id="ProtNLM"/>
    </source>
</evidence>
<proteinExistence type="predicted"/>
<feature type="region of interest" description="Disordered" evidence="1">
    <location>
        <begin position="294"/>
        <end position="337"/>
    </location>
</feature>
<dbReference type="EMBL" id="HG937516">
    <property type="protein sequence ID" value="CDN40513.1"/>
    <property type="molecule type" value="Genomic_DNA"/>
</dbReference>
<protein>
    <recommendedName>
        <fullName evidence="5">Transmembrane protein</fullName>
    </recommendedName>
</protein>
<feature type="transmembrane region" description="Helical" evidence="2">
    <location>
        <begin position="60"/>
        <end position="82"/>
    </location>
</feature>
<feature type="transmembrane region" description="Helical" evidence="2">
    <location>
        <begin position="142"/>
        <end position="162"/>
    </location>
</feature>